<accession>A0AAP2ZC69</accession>
<evidence type="ECO:0000256" key="3">
    <source>
        <dbReference type="ARBA" id="ARBA00012765"/>
    </source>
</evidence>
<evidence type="ECO:0000313" key="11">
    <source>
        <dbReference type="EMBL" id="MCU4754398.1"/>
    </source>
</evidence>
<dbReference type="RefSeq" id="WP_342810700.1">
    <property type="nucleotide sequence ID" value="NZ_JAOPJZ010000041.1"/>
</dbReference>
<dbReference type="Gene3D" id="3.30.1030.10">
    <property type="entry name" value="Methenyltetrahydromethanopterin Cyclohydrolase, Chain A, domain 2"/>
    <property type="match status" value="1"/>
</dbReference>
<dbReference type="HAMAP" id="MF_00486">
    <property type="entry name" value="McH"/>
    <property type="match status" value="1"/>
</dbReference>
<evidence type="ECO:0000256" key="4">
    <source>
        <dbReference type="ARBA" id="ARBA00020597"/>
    </source>
</evidence>
<dbReference type="AlphaFoldDB" id="A0AAP2ZC69"/>
<evidence type="ECO:0000256" key="5">
    <source>
        <dbReference type="ARBA" id="ARBA00022490"/>
    </source>
</evidence>
<evidence type="ECO:0000256" key="2">
    <source>
        <dbReference type="ARBA" id="ARBA00006902"/>
    </source>
</evidence>
<dbReference type="Proteomes" id="UP001321047">
    <property type="component" value="Unassembled WGS sequence"/>
</dbReference>
<dbReference type="EC" id="3.5.4.27" evidence="3 10"/>
<evidence type="ECO:0000256" key="1">
    <source>
        <dbReference type="ARBA" id="ARBA00004496"/>
    </source>
</evidence>
<sequence>MESLNRMAIELVDEALEFAEELNVGAHELENEATVLDFGLEFNGGIEAGLLCTEIQTAGLATPGRDLGEVGGAPVPYIELSTDQPGLAYLCSQKAGWELQTEDFEGLGSGPARALVAEEQEFRQLQYTDAFDLTALTLETAQMPTAAAAEAVASRAEIEPSGVFLLAYPTASVVGSVTNAARVGELATFNLTELGYDPLDIVSVTGRAPVPPVASDEETAIGRTNDAIAYGGTAHLVVREPFDGFEQLLSTAGEEYGRPFVEIFDDQEWSFEETAADLFGPAKVTVDVLGGGTYVYGETREDILVESFGLDENPA</sequence>
<dbReference type="NCBIfam" id="TIGR03120">
    <property type="entry name" value="one_C_mch"/>
    <property type="match status" value="1"/>
</dbReference>
<organism evidence="11 12">
    <name type="scientific">Natronosalvus hydrolyticus</name>
    <dbReference type="NCBI Taxonomy" id="2979988"/>
    <lineage>
        <taxon>Archaea</taxon>
        <taxon>Methanobacteriati</taxon>
        <taxon>Methanobacteriota</taxon>
        <taxon>Stenosarchaea group</taxon>
        <taxon>Halobacteria</taxon>
        <taxon>Halobacteriales</taxon>
        <taxon>Natrialbaceae</taxon>
        <taxon>Natronosalvus</taxon>
    </lineage>
</organism>
<keyword evidence="5 10" id="KW-0963">Cytoplasm</keyword>
<dbReference type="GO" id="GO:0006730">
    <property type="term" value="P:one-carbon metabolic process"/>
    <property type="evidence" value="ECO:0007669"/>
    <property type="project" value="UniProtKB-UniRule"/>
</dbReference>
<evidence type="ECO:0000256" key="8">
    <source>
        <dbReference type="ARBA" id="ARBA00030468"/>
    </source>
</evidence>
<comment type="similarity">
    <text evidence="2 10">Belongs to the MCH family.</text>
</comment>
<evidence type="ECO:0000256" key="9">
    <source>
        <dbReference type="ARBA" id="ARBA00048684"/>
    </source>
</evidence>
<comment type="function">
    <text evidence="10">Catalyzes the hydrolysis of methenyl-H(4)MPT(+) to 5-formyl-H(4)MPT.</text>
</comment>
<dbReference type="EMBL" id="JAOPJZ010000041">
    <property type="protein sequence ID" value="MCU4754398.1"/>
    <property type="molecule type" value="Genomic_DNA"/>
</dbReference>
<comment type="catalytic activity">
    <reaction evidence="9 10">
        <text>5,10-methenyl-5,6,7,8-tetrahydromethanopterin + H2O = N(5)-formyl-5,6,7,8-tetrahydromethanopterin + H(+)</text>
        <dbReference type="Rhea" id="RHEA:19053"/>
        <dbReference type="ChEBI" id="CHEBI:15377"/>
        <dbReference type="ChEBI" id="CHEBI:15378"/>
        <dbReference type="ChEBI" id="CHEBI:58018"/>
        <dbReference type="ChEBI" id="CHEBI:58337"/>
        <dbReference type="EC" id="3.5.4.27"/>
    </reaction>
</comment>
<dbReference type="Pfam" id="PF02289">
    <property type="entry name" value="MCH"/>
    <property type="match status" value="1"/>
</dbReference>
<reference evidence="11 12" key="1">
    <citation type="submission" date="2022-09" db="EMBL/GenBank/DDBJ databases">
        <title>Enrichment on poylsaccharides allowed isolation of novel metabolic and taxonomic groups of Haloarchaea.</title>
        <authorList>
            <person name="Sorokin D.Y."/>
            <person name="Elcheninov A.G."/>
            <person name="Khizhniak T.V."/>
            <person name="Kolganova T.V."/>
            <person name="Kublanov I.V."/>
        </authorList>
    </citation>
    <scope>NUCLEOTIDE SEQUENCE [LARGE SCALE GENOMIC DNA]</scope>
    <source>
        <strain evidence="11 12">AArc-curdl1</strain>
    </source>
</reference>
<gene>
    <name evidence="10 11" type="primary">mch</name>
    <name evidence="11" type="ORF">OB919_20890</name>
</gene>
<dbReference type="InterPro" id="IPR003209">
    <property type="entry name" value="METHMP_CycHdrlase"/>
</dbReference>
<evidence type="ECO:0000313" key="12">
    <source>
        <dbReference type="Proteomes" id="UP001321047"/>
    </source>
</evidence>
<dbReference type="GO" id="GO:0018759">
    <property type="term" value="F:methenyltetrahydromethanopterin cyclohydrolase activity"/>
    <property type="evidence" value="ECO:0007669"/>
    <property type="project" value="UniProtKB-UniRule"/>
</dbReference>
<keyword evidence="12" id="KW-1185">Reference proteome</keyword>
<dbReference type="GO" id="GO:0005737">
    <property type="term" value="C:cytoplasm"/>
    <property type="evidence" value="ECO:0007669"/>
    <property type="project" value="UniProtKB-SubCell"/>
</dbReference>
<proteinExistence type="inferred from homology"/>
<keyword evidence="6 10" id="KW-0554">One-carbon metabolism</keyword>
<comment type="caution">
    <text evidence="11">The sequence shown here is derived from an EMBL/GenBank/DDBJ whole genome shotgun (WGS) entry which is preliminary data.</text>
</comment>
<keyword evidence="7 10" id="KW-0378">Hydrolase</keyword>
<evidence type="ECO:0000256" key="10">
    <source>
        <dbReference type="HAMAP-Rule" id="MF_00486"/>
    </source>
</evidence>
<dbReference type="SUPFAM" id="SSF56199">
    <property type="entry name" value="Methenyltetrahydromethanopterin cyclohydrolase"/>
    <property type="match status" value="1"/>
</dbReference>
<name>A0AAP2ZC69_9EURY</name>
<evidence type="ECO:0000256" key="7">
    <source>
        <dbReference type="ARBA" id="ARBA00022801"/>
    </source>
</evidence>
<comment type="subcellular location">
    <subcellularLocation>
        <location evidence="1 10">Cytoplasm</location>
    </subcellularLocation>
</comment>
<dbReference type="Gene3D" id="3.10.340.11">
    <property type="entry name" value="Methenyltetrahydromethanopterin Cyclohydrolase, Chain A, domain 1"/>
    <property type="match status" value="1"/>
</dbReference>
<protein>
    <recommendedName>
        <fullName evidence="4 10">Methenyltetrahydromethanopterin cyclohydrolase</fullName>
        <ecNumber evidence="3 10">3.5.4.27</ecNumber>
    </recommendedName>
    <alternativeName>
        <fullName evidence="8 10">Methenyl-H4MPT cyclohydrolase</fullName>
    </alternativeName>
</protein>
<evidence type="ECO:0000256" key="6">
    <source>
        <dbReference type="ARBA" id="ARBA00022563"/>
    </source>
</evidence>